<name>A0A454XX33_PRIPA</name>
<accession>A0A454XX33</accession>
<organism evidence="1 2">
    <name type="scientific">Pristionchus pacificus</name>
    <name type="common">Parasitic nematode worm</name>
    <dbReference type="NCBI Taxonomy" id="54126"/>
    <lineage>
        <taxon>Eukaryota</taxon>
        <taxon>Metazoa</taxon>
        <taxon>Ecdysozoa</taxon>
        <taxon>Nematoda</taxon>
        <taxon>Chromadorea</taxon>
        <taxon>Rhabditida</taxon>
        <taxon>Rhabditina</taxon>
        <taxon>Diplogasteromorpha</taxon>
        <taxon>Diplogasteroidea</taxon>
        <taxon>Neodiplogasteridae</taxon>
        <taxon>Pristionchus</taxon>
    </lineage>
</organism>
<dbReference type="EnsemblMetazoa" id="PPA06074.1">
    <property type="protein sequence ID" value="PPA06074.1"/>
    <property type="gene ID" value="WBGene00095628"/>
</dbReference>
<sequence length="59" mass="6540">MAFFTLVLNKKTDAKKDNKDKHRAPPLAFGMITSTRRPTTKKVTVTKKDSTTSADSGKQ</sequence>
<gene>
    <name evidence="1" type="primary">WBGene00095628</name>
</gene>
<dbReference type="AlphaFoldDB" id="A0A454XX33"/>
<protein>
    <submittedName>
        <fullName evidence="1">Uncharacterized protein</fullName>
    </submittedName>
</protein>
<keyword evidence="2" id="KW-1185">Reference proteome</keyword>
<dbReference type="Proteomes" id="UP000005239">
    <property type="component" value="Unassembled WGS sequence"/>
</dbReference>
<reference evidence="1" key="2">
    <citation type="submission" date="2022-06" db="UniProtKB">
        <authorList>
            <consortium name="EnsemblMetazoa"/>
        </authorList>
    </citation>
    <scope>IDENTIFICATION</scope>
    <source>
        <strain evidence="1">PS312</strain>
    </source>
</reference>
<accession>A0A8R1YAQ2</accession>
<evidence type="ECO:0000313" key="2">
    <source>
        <dbReference type="Proteomes" id="UP000005239"/>
    </source>
</evidence>
<proteinExistence type="predicted"/>
<reference evidence="2" key="1">
    <citation type="journal article" date="2008" name="Nat. Genet.">
        <title>The Pristionchus pacificus genome provides a unique perspective on nematode lifestyle and parasitism.</title>
        <authorList>
            <person name="Dieterich C."/>
            <person name="Clifton S.W."/>
            <person name="Schuster L.N."/>
            <person name="Chinwalla A."/>
            <person name="Delehaunty K."/>
            <person name="Dinkelacker I."/>
            <person name="Fulton L."/>
            <person name="Fulton R."/>
            <person name="Godfrey J."/>
            <person name="Minx P."/>
            <person name="Mitreva M."/>
            <person name="Roeseler W."/>
            <person name="Tian H."/>
            <person name="Witte H."/>
            <person name="Yang S.P."/>
            <person name="Wilson R.K."/>
            <person name="Sommer R.J."/>
        </authorList>
    </citation>
    <scope>NUCLEOTIDE SEQUENCE [LARGE SCALE GENOMIC DNA]</scope>
    <source>
        <strain evidence="2">PS312</strain>
    </source>
</reference>
<evidence type="ECO:0000313" key="1">
    <source>
        <dbReference type="EnsemblMetazoa" id="PPA06074.1"/>
    </source>
</evidence>